<dbReference type="Pfam" id="PF00135">
    <property type="entry name" value="COesterase"/>
    <property type="match status" value="1"/>
</dbReference>
<reference evidence="6 7" key="1">
    <citation type="submission" date="2020-08" db="EMBL/GenBank/DDBJ databases">
        <title>The genome sequence of type strain Novosphingobium piscinae KCTC 42194.</title>
        <authorList>
            <person name="Liu Y."/>
        </authorList>
    </citation>
    <scope>NUCLEOTIDE SEQUENCE [LARGE SCALE GENOMIC DNA]</scope>
    <source>
        <strain evidence="6 7">KCTC 42194</strain>
    </source>
</reference>
<protein>
    <recommendedName>
        <fullName evidence="4">Carboxylic ester hydrolase</fullName>
        <ecNumber evidence="4">3.1.1.-</ecNumber>
    </recommendedName>
</protein>
<name>A0A7X1KR62_9SPHN</name>
<dbReference type="GO" id="GO:0016787">
    <property type="term" value="F:hydrolase activity"/>
    <property type="evidence" value="ECO:0007669"/>
    <property type="project" value="UniProtKB-KW"/>
</dbReference>
<feature type="chain" id="PRO_5031600967" description="Carboxylic ester hydrolase" evidence="4">
    <location>
        <begin position="26"/>
        <end position="531"/>
    </location>
</feature>
<keyword evidence="3 4" id="KW-0378">Hydrolase</keyword>
<gene>
    <name evidence="6" type="ORF">H7F53_14215</name>
</gene>
<keyword evidence="4" id="KW-0732">Signal</keyword>
<dbReference type="Proteomes" id="UP000551327">
    <property type="component" value="Unassembled WGS sequence"/>
</dbReference>
<evidence type="ECO:0000256" key="2">
    <source>
        <dbReference type="ARBA" id="ARBA00010515"/>
    </source>
</evidence>
<dbReference type="InterPro" id="IPR006311">
    <property type="entry name" value="TAT_signal"/>
</dbReference>
<feature type="signal peptide" evidence="4">
    <location>
        <begin position="1"/>
        <end position="25"/>
    </location>
</feature>
<dbReference type="InterPro" id="IPR050309">
    <property type="entry name" value="Type-B_Carboxylest/Lipase"/>
</dbReference>
<proteinExistence type="inferred from homology"/>
<dbReference type="AlphaFoldDB" id="A0A7X1KR62"/>
<accession>A0A7X1KR62</accession>
<dbReference type="SUPFAM" id="SSF53474">
    <property type="entry name" value="alpha/beta-Hydrolases"/>
    <property type="match status" value="1"/>
</dbReference>
<dbReference type="EC" id="3.1.1.-" evidence="4"/>
<evidence type="ECO:0000313" key="7">
    <source>
        <dbReference type="Proteomes" id="UP000551327"/>
    </source>
</evidence>
<evidence type="ECO:0000313" key="6">
    <source>
        <dbReference type="EMBL" id="MBC2670305.1"/>
    </source>
</evidence>
<evidence type="ECO:0000256" key="3">
    <source>
        <dbReference type="ARBA" id="ARBA00022801"/>
    </source>
</evidence>
<sequence>MQRRRFLTCAGATATAAAFPGLARAERLLGPVVETASGKLRGFTGAGIRTFLGVPYGTAERFRRAVPPSPWPGVRDALGWGADAPQRAPARSDHPYALVASDLSMQPLRSEDCLVLNVWTPATDSARRPVMVWLHGGGFVSGSAATAVHDGANLARDGDIVVVSLNHRLNVLGFTHFDDPDFAESANLGMLDIELALRWVRDNIAAFGGDPGMVTLFGYSGGGQKISTLMAMPSAKGLFHRAIIQSGQGPRLLKPAQAATNTERLFAAMGVPRGDIRALQTAPLDRLIAGFAAVWAAPPRQLWGLPARFSPVVDGQIIPRHPIDSLELSADVPLVLGSTRQEMAAVSLMWEPNADQMTATELGARLQPWLGNAVPEVLEGYRRIHPMASPWDLYTLITADVPTRINSIDMAEKRQALGRAPTFMYRVDWQCPVFGGRMKAPHGIEVPLAFRNVREDAGLNGGGADAFALSEQISRAWLRFAHHGRPGWRRLVWPAYTVDRRETMLFDRPSRVVGDPGSAERQLLARVLPSA</sequence>
<dbReference type="InterPro" id="IPR002018">
    <property type="entry name" value="CarbesteraseB"/>
</dbReference>
<dbReference type="InterPro" id="IPR019826">
    <property type="entry name" value="Carboxylesterase_B_AS"/>
</dbReference>
<dbReference type="PROSITE" id="PS00122">
    <property type="entry name" value="CARBOXYLESTERASE_B_1"/>
    <property type="match status" value="1"/>
</dbReference>
<organism evidence="6 7">
    <name type="scientific">Novosphingobium piscinae</name>
    <dbReference type="NCBI Taxonomy" id="1507448"/>
    <lineage>
        <taxon>Bacteria</taxon>
        <taxon>Pseudomonadati</taxon>
        <taxon>Pseudomonadota</taxon>
        <taxon>Alphaproteobacteria</taxon>
        <taxon>Sphingomonadales</taxon>
        <taxon>Sphingomonadaceae</taxon>
        <taxon>Novosphingobium</taxon>
    </lineage>
</organism>
<dbReference type="InterPro" id="IPR029058">
    <property type="entry name" value="AB_hydrolase_fold"/>
</dbReference>
<feature type="domain" description="Carboxylesterase type B" evidence="5">
    <location>
        <begin position="31"/>
        <end position="511"/>
    </location>
</feature>
<dbReference type="PROSITE" id="PS51318">
    <property type="entry name" value="TAT"/>
    <property type="match status" value="1"/>
</dbReference>
<keyword evidence="7" id="KW-1185">Reference proteome</keyword>
<comment type="similarity">
    <text evidence="1 4">Belongs to the type-B carboxylesterase/lipase family.</text>
</comment>
<evidence type="ECO:0000256" key="1">
    <source>
        <dbReference type="ARBA" id="ARBA00005964"/>
    </source>
</evidence>
<dbReference type="Gene3D" id="3.40.50.1820">
    <property type="entry name" value="alpha/beta hydrolase"/>
    <property type="match status" value="1"/>
</dbReference>
<dbReference type="RefSeq" id="WP_185680167.1">
    <property type="nucleotide sequence ID" value="NZ_JACLAX010000017.1"/>
</dbReference>
<dbReference type="PROSITE" id="PS01173">
    <property type="entry name" value="LIPASE_GDXG_HIS"/>
    <property type="match status" value="1"/>
</dbReference>
<dbReference type="EMBL" id="JACLAX010000017">
    <property type="protein sequence ID" value="MBC2670305.1"/>
    <property type="molecule type" value="Genomic_DNA"/>
</dbReference>
<evidence type="ECO:0000256" key="4">
    <source>
        <dbReference type="RuleBase" id="RU361235"/>
    </source>
</evidence>
<dbReference type="PANTHER" id="PTHR11559">
    <property type="entry name" value="CARBOXYLESTERASE"/>
    <property type="match status" value="1"/>
</dbReference>
<comment type="caution">
    <text evidence="6">The sequence shown here is derived from an EMBL/GenBank/DDBJ whole genome shotgun (WGS) entry which is preliminary data.</text>
</comment>
<comment type="similarity">
    <text evidence="2">Belongs to the 'GDXG' lipolytic enzyme family.</text>
</comment>
<dbReference type="InterPro" id="IPR002168">
    <property type="entry name" value="Lipase_GDXG_HIS_AS"/>
</dbReference>
<evidence type="ECO:0000259" key="5">
    <source>
        <dbReference type="Pfam" id="PF00135"/>
    </source>
</evidence>